<name>A0A6M1SHI0_9HYPH</name>
<comment type="caution">
    <text evidence="1">The sequence shown here is derived from an EMBL/GenBank/DDBJ whole genome shotgun (WGS) entry which is preliminary data.</text>
</comment>
<gene>
    <name evidence="1" type="ORF">G5575_15780</name>
</gene>
<dbReference type="AlphaFoldDB" id="A0A6M1SHI0"/>
<organism evidence="1 2">
    <name type="scientific">Devosia aurantiaca</name>
    <dbReference type="NCBI Taxonomy" id="2714858"/>
    <lineage>
        <taxon>Bacteria</taxon>
        <taxon>Pseudomonadati</taxon>
        <taxon>Pseudomonadota</taxon>
        <taxon>Alphaproteobacteria</taxon>
        <taxon>Hyphomicrobiales</taxon>
        <taxon>Devosiaceae</taxon>
        <taxon>Devosia</taxon>
    </lineage>
</organism>
<evidence type="ECO:0000313" key="1">
    <source>
        <dbReference type="EMBL" id="NGP18917.1"/>
    </source>
</evidence>
<proteinExistence type="predicted"/>
<sequence>MSIKVITPPAPFVTPADIAGSHPSDDPAIVRMIEAAVEELDGYTGWLGRCLAPQLLEYSAVPYRAQFSLPIGPVLEVESVSIEDHGGVLTALQSGTYWLRDSDVGITSWLNSPGYRQRHVRYWAGYGVRDTNDATKWVDKVPARVKQAVIMSVQHMKALSAENLFLRSEDVEGVGARSYTVSEQAGAIIHDTANRLLSGLKVPRI</sequence>
<protein>
    <submittedName>
        <fullName evidence="1">Uncharacterized protein</fullName>
    </submittedName>
</protein>
<dbReference type="RefSeq" id="WP_164535178.1">
    <property type="nucleotide sequence ID" value="NZ_JAALFG010000004.1"/>
</dbReference>
<evidence type="ECO:0000313" key="2">
    <source>
        <dbReference type="Proteomes" id="UP000474802"/>
    </source>
</evidence>
<keyword evidence="2" id="KW-1185">Reference proteome</keyword>
<reference evidence="1 2" key="2">
    <citation type="submission" date="2020-03" db="EMBL/GenBank/DDBJ databases">
        <title>Devosia chinhatensis sp. nov., isolated from a hexachlorocyclohexane (HCH) dump site in India.</title>
        <authorList>
            <person name="Kumar M."/>
            <person name="Lal R."/>
        </authorList>
    </citation>
    <scope>NUCLEOTIDE SEQUENCE [LARGE SCALE GENOMIC DNA]</scope>
    <source>
        <strain evidence="1 2">H239</strain>
    </source>
</reference>
<dbReference type="EMBL" id="JAALFG010000004">
    <property type="protein sequence ID" value="NGP18917.1"/>
    <property type="molecule type" value="Genomic_DNA"/>
</dbReference>
<reference evidence="1 2" key="1">
    <citation type="submission" date="2020-02" db="EMBL/GenBank/DDBJ databases">
        <authorList>
            <person name="Khan S.A."/>
            <person name="Jeon C.O."/>
            <person name="Chun B.H."/>
        </authorList>
    </citation>
    <scope>NUCLEOTIDE SEQUENCE [LARGE SCALE GENOMIC DNA]</scope>
    <source>
        <strain evidence="1 2">H239</strain>
    </source>
</reference>
<accession>A0A6M1SHI0</accession>
<dbReference type="Proteomes" id="UP000474802">
    <property type="component" value="Unassembled WGS sequence"/>
</dbReference>